<gene>
    <name evidence="1" type="ORF">Tco_0842463</name>
</gene>
<reference evidence="1" key="1">
    <citation type="journal article" date="2022" name="Int. J. Mol. Sci.">
        <title>Draft Genome of Tanacetum Coccineum: Genomic Comparison of Closely Related Tanacetum-Family Plants.</title>
        <authorList>
            <person name="Yamashiro T."/>
            <person name="Shiraishi A."/>
            <person name="Nakayama K."/>
            <person name="Satake H."/>
        </authorList>
    </citation>
    <scope>NUCLEOTIDE SEQUENCE</scope>
</reference>
<reference evidence="1" key="2">
    <citation type="submission" date="2022-01" db="EMBL/GenBank/DDBJ databases">
        <authorList>
            <person name="Yamashiro T."/>
            <person name="Shiraishi A."/>
            <person name="Satake H."/>
            <person name="Nakayama K."/>
        </authorList>
    </citation>
    <scope>NUCLEOTIDE SEQUENCE</scope>
</reference>
<keyword evidence="2" id="KW-1185">Reference proteome</keyword>
<sequence length="73" mass="8338">MHRQSHKMERANIQMTGRVLLSCLSMKPNLRTLCPKMESANIQMTGRAVVLPLNEAEFENTVRAEEMPIDLLI</sequence>
<organism evidence="1 2">
    <name type="scientific">Tanacetum coccineum</name>
    <dbReference type="NCBI Taxonomy" id="301880"/>
    <lineage>
        <taxon>Eukaryota</taxon>
        <taxon>Viridiplantae</taxon>
        <taxon>Streptophyta</taxon>
        <taxon>Embryophyta</taxon>
        <taxon>Tracheophyta</taxon>
        <taxon>Spermatophyta</taxon>
        <taxon>Magnoliopsida</taxon>
        <taxon>eudicotyledons</taxon>
        <taxon>Gunneridae</taxon>
        <taxon>Pentapetalae</taxon>
        <taxon>asterids</taxon>
        <taxon>campanulids</taxon>
        <taxon>Asterales</taxon>
        <taxon>Asteraceae</taxon>
        <taxon>Asteroideae</taxon>
        <taxon>Anthemideae</taxon>
        <taxon>Anthemidinae</taxon>
        <taxon>Tanacetum</taxon>
    </lineage>
</organism>
<dbReference type="EMBL" id="BQNB010012796">
    <property type="protein sequence ID" value="GJT08001.1"/>
    <property type="molecule type" value="Genomic_DNA"/>
</dbReference>
<protein>
    <submittedName>
        <fullName evidence="1">Uncharacterized protein</fullName>
    </submittedName>
</protein>
<proteinExistence type="predicted"/>
<name>A0ABQ5AZC8_9ASTR</name>
<accession>A0ABQ5AZC8</accession>
<comment type="caution">
    <text evidence="1">The sequence shown here is derived from an EMBL/GenBank/DDBJ whole genome shotgun (WGS) entry which is preliminary data.</text>
</comment>
<evidence type="ECO:0000313" key="1">
    <source>
        <dbReference type="EMBL" id="GJT08001.1"/>
    </source>
</evidence>
<evidence type="ECO:0000313" key="2">
    <source>
        <dbReference type="Proteomes" id="UP001151760"/>
    </source>
</evidence>
<dbReference type="Proteomes" id="UP001151760">
    <property type="component" value="Unassembled WGS sequence"/>
</dbReference>